<keyword evidence="10" id="KW-1133">Transmembrane helix</keyword>
<dbReference type="PANTHER" id="PTHR23033">
    <property type="entry name" value="BETA1,3-GALACTOSYLTRANSFERASE"/>
    <property type="match status" value="1"/>
</dbReference>
<comment type="pathway">
    <text evidence="2">Protein modification; protein glycosylation.</text>
</comment>
<keyword evidence="5" id="KW-0328">Glycosyltransferase</keyword>
<feature type="region of interest" description="Disordered" evidence="12">
    <location>
        <begin position="88"/>
        <end position="128"/>
    </location>
</feature>
<evidence type="ECO:0000256" key="1">
    <source>
        <dbReference type="ARBA" id="ARBA00004606"/>
    </source>
</evidence>
<feature type="region of interest" description="Disordered" evidence="12">
    <location>
        <begin position="272"/>
        <end position="301"/>
    </location>
</feature>
<dbReference type="Proteomes" id="UP001212841">
    <property type="component" value="Unassembled WGS sequence"/>
</dbReference>
<evidence type="ECO:0000313" key="15">
    <source>
        <dbReference type="Proteomes" id="UP001212841"/>
    </source>
</evidence>
<dbReference type="Pfam" id="PF02434">
    <property type="entry name" value="Fringe"/>
    <property type="match status" value="1"/>
</dbReference>
<dbReference type="GO" id="GO:0016020">
    <property type="term" value="C:membrane"/>
    <property type="evidence" value="ECO:0007669"/>
    <property type="project" value="UniProtKB-SubCell"/>
</dbReference>
<evidence type="ECO:0000256" key="12">
    <source>
        <dbReference type="SAM" id="MobiDB-lite"/>
    </source>
</evidence>
<evidence type="ECO:0000256" key="2">
    <source>
        <dbReference type="ARBA" id="ARBA00004922"/>
    </source>
</evidence>
<keyword evidence="15" id="KW-1185">Reference proteome</keyword>
<organism evidence="14 15">
    <name type="scientific">Rhizophlyctis rosea</name>
    <dbReference type="NCBI Taxonomy" id="64517"/>
    <lineage>
        <taxon>Eukaryota</taxon>
        <taxon>Fungi</taxon>
        <taxon>Fungi incertae sedis</taxon>
        <taxon>Chytridiomycota</taxon>
        <taxon>Chytridiomycota incertae sedis</taxon>
        <taxon>Chytridiomycetes</taxon>
        <taxon>Rhizophlyctidales</taxon>
        <taxon>Rhizophlyctidaceae</taxon>
        <taxon>Rhizophlyctis</taxon>
    </lineage>
</organism>
<comment type="caution">
    <text evidence="14">The sequence shown here is derived from an EMBL/GenBank/DDBJ whole genome shotgun (WGS) entry which is preliminary data.</text>
</comment>
<evidence type="ECO:0000259" key="13">
    <source>
        <dbReference type="Pfam" id="PF02434"/>
    </source>
</evidence>
<feature type="compositionally biased region" description="Acidic residues" evidence="12">
    <location>
        <begin position="175"/>
        <end position="194"/>
    </location>
</feature>
<accession>A0AAD5S281</accession>
<comment type="subcellular location">
    <subcellularLocation>
        <location evidence="1">Membrane</location>
        <topology evidence="1">Single-pass type II membrane protein</topology>
    </subcellularLocation>
</comment>
<evidence type="ECO:0000256" key="5">
    <source>
        <dbReference type="ARBA" id="ARBA00022676"/>
    </source>
</evidence>
<dbReference type="EMBL" id="JADGJD010001845">
    <property type="protein sequence ID" value="KAJ3037286.1"/>
    <property type="molecule type" value="Genomic_DNA"/>
</dbReference>
<dbReference type="GO" id="GO:0016263">
    <property type="term" value="F:glycoprotein-N-acetylgalactosamine 3-beta-galactosyltransferase activity"/>
    <property type="evidence" value="ECO:0007669"/>
    <property type="project" value="UniProtKB-EC"/>
</dbReference>
<protein>
    <recommendedName>
        <fullName evidence="4">N-acetylgalactosaminide beta-1,3-galactosyltransferase</fullName>
        <ecNumber evidence="4">2.4.1.122</ecNumber>
    </recommendedName>
</protein>
<keyword evidence="8" id="KW-0547">Nucleotide-binding</keyword>
<proteinExistence type="inferred from homology"/>
<dbReference type="Gene3D" id="3.50.4.10">
    <property type="entry name" value="Hepatocyte Growth Factor"/>
    <property type="match status" value="1"/>
</dbReference>
<keyword evidence="9" id="KW-0735">Signal-anchor</keyword>
<reference evidence="14" key="1">
    <citation type="submission" date="2020-05" db="EMBL/GenBank/DDBJ databases">
        <title>Phylogenomic resolution of chytrid fungi.</title>
        <authorList>
            <person name="Stajich J.E."/>
            <person name="Amses K."/>
            <person name="Simmons R."/>
            <person name="Seto K."/>
            <person name="Myers J."/>
            <person name="Bonds A."/>
            <person name="Quandt C.A."/>
            <person name="Barry K."/>
            <person name="Liu P."/>
            <person name="Grigoriev I."/>
            <person name="Longcore J.E."/>
            <person name="James T.Y."/>
        </authorList>
    </citation>
    <scope>NUCLEOTIDE SEQUENCE</scope>
    <source>
        <strain evidence="14">JEL0318</strain>
    </source>
</reference>
<dbReference type="EC" id="2.4.1.122" evidence="4"/>
<evidence type="ECO:0000256" key="10">
    <source>
        <dbReference type="ARBA" id="ARBA00022989"/>
    </source>
</evidence>
<feature type="compositionally biased region" description="Gly residues" evidence="12">
    <location>
        <begin position="103"/>
        <end position="113"/>
    </location>
</feature>
<dbReference type="AlphaFoldDB" id="A0AAD5S281"/>
<evidence type="ECO:0000256" key="7">
    <source>
        <dbReference type="ARBA" id="ARBA00022692"/>
    </source>
</evidence>
<evidence type="ECO:0000256" key="9">
    <source>
        <dbReference type="ARBA" id="ARBA00022968"/>
    </source>
</evidence>
<keyword evidence="7" id="KW-0812">Transmembrane</keyword>
<evidence type="ECO:0000256" key="6">
    <source>
        <dbReference type="ARBA" id="ARBA00022679"/>
    </source>
</evidence>
<dbReference type="GO" id="GO:0000166">
    <property type="term" value="F:nucleotide binding"/>
    <property type="evidence" value="ECO:0007669"/>
    <property type="project" value="UniProtKB-KW"/>
</dbReference>
<dbReference type="InterPro" id="IPR026050">
    <property type="entry name" value="C1GALT1/C1GALT1_chp1"/>
</dbReference>
<evidence type="ECO:0000313" key="14">
    <source>
        <dbReference type="EMBL" id="KAJ3037286.1"/>
    </source>
</evidence>
<dbReference type="InterPro" id="IPR003378">
    <property type="entry name" value="Fringe-like_glycosylTrfase"/>
</dbReference>
<feature type="compositionally biased region" description="Pro residues" evidence="12">
    <location>
        <begin position="272"/>
        <end position="286"/>
    </location>
</feature>
<keyword evidence="6" id="KW-0808">Transferase</keyword>
<keyword evidence="11" id="KW-0472">Membrane</keyword>
<sequence>MPRGDGYDSLGTSNRGGSRPTHITPLLILSSPRFKWAFILAVLFTCGYLGSLAFNEHYSSSSSLRDPSDVDSAEFDRQAALKADAWRKPVAGASDDDDEVVNGGNGGKGGVLVKGGKEDDEDDAPAKGYKGKLEDIVKSGKEKLGDIVNGGKGKDLEEEELVKVIKGKQPGANDPEGDTNEELDEGTPDKEEPDTPPSSPSSQPYVNPAYDHFAVALKTGQDMAHTRAPVQLMTYLKAICNLIIIGEAPGVRIGDMEMIDVYTDLYKGLPPLPDPKKPTPAAPAAPKPMDKPKGDKRKRSLAEDLAHVEKPEIFVPLPLTPEGSLYKRVPQKRAVVPPTTPTKQVTDAVVEDKSAIGWRSDAHKNLPGFRELWQRYPDAKWFIMVDDDTYIFWENLRLALDKFNPEDPHYFGAKTMFKGCDGVKKFGDGPSFAHGGSGIVISRGALRKIMTDNKIQKCIEKYRTCWAGDIRTSLCLRDNGVLLSSLKGFNKEPPNSRYWFPREPCEQPLTFHHLLVKQIQKLYDLESSMLSKHKSNQVFFGDVLADWLPPDERMKEGLDRQKGDISNFEAKGKEECVVGCERMARCYSWVWDGRKCWLKGSVPGGKEVPAGAAFNVTSGVLVEKYRCLTRARFGG</sequence>
<evidence type="ECO:0000256" key="3">
    <source>
        <dbReference type="ARBA" id="ARBA00006462"/>
    </source>
</evidence>
<gene>
    <name evidence="14" type="ORF">HK097_003552</name>
</gene>
<dbReference type="PANTHER" id="PTHR23033:SF47">
    <property type="entry name" value="APPLE DOMAIN-CONTAINING PROTEIN-RELATED"/>
    <property type="match status" value="1"/>
</dbReference>
<name>A0AAD5S281_9FUNG</name>
<evidence type="ECO:0000256" key="4">
    <source>
        <dbReference type="ARBA" id="ARBA00012557"/>
    </source>
</evidence>
<comment type="similarity">
    <text evidence="3">Belongs to the glycosyltransferase 31 family. Beta3-Gal-T subfamily.</text>
</comment>
<feature type="region of interest" description="Disordered" evidence="12">
    <location>
        <begin position="165"/>
        <end position="207"/>
    </location>
</feature>
<evidence type="ECO:0000256" key="11">
    <source>
        <dbReference type="ARBA" id="ARBA00023136"/>
    </source>
</evidence>
<dbReference type="Gene3D" id="3.90.550.50">
    <property type="match status" value="1"/>
</dbReference>
<feature type="domain" description="Fringe-like glycosyltransferase" evidence="13">
    <location>
        <begin position="378"/>
        <end position="463"/>
    </location>
</feature>
<evidence type="ECO:0000256" key="8">
    <source>
        <dbReference type="ARBA" id="ARBA00022741"/>
    </source>
</evidence>